<sequence>MRFTLRRKQPLEEGSGVCDGRLGGLGEGIGRIGREIAEIRTTLAEVAEKSPSQATSGELHRLRRAVSDGTRILQEDNQTQLRRQEEILGRLGELRLEITGGRTGAQPPPAPGSPGADEPGGADDAGEAGDGTAEAAGAPPLARPSVPSSAPSDEAPETEDSLQQEECMEREQDGVPASPEGAAPSGEAEEKPEERVRAVKKAAEQTLRNRSEDAPGRTDRTAAHPAADGRRLHGVHSDGTDGQRPGRRDDDRGTPPDPMAEHAELLLNAAGVSRAELVCHRDTWEFLLVQAARHPRFRVPGTVEEDAEHGLVWTHLSGPSLIAALISLWKTREKASEEVDADWAMAAVLYDRIRDRLTEAGPGDGRRTVRIVLDDGDGPEGTAAAAEPSGEEAEAA</sequence>
<proteinExistence type="predicted"/>
<dbReference type="RefSeq" id="WP_279951485.1">
    <property type="nucleotide sequence ID" value="NZ_BAABEN010000028.1"/>
</dbReference>
<accession>A0ABW7HSH9</accession>
<evidence type="ECO:0000313" key="2">
    <source>
        <dbReference type="EMBL" id="MFH0248571.1"/>
    </source>
</evidence>
<feature type="compositionally biased region" description="Low complexity" evidence="1">
    <location>
        <begin position="176"/>
        <end position="186"/>
    </location>
</feature>
<feature type="region of interest" description="Disordered" evidence="1">
    <location>
        <begin position="94"/>
        <end position="259"/>
    </location>
</feature>
<feature type="compositionally biased region" description="Acidic residues" evidence="1">
    <location>
        <begin position="154"/>
        <end position="166"/>
    </location>
</feature>
<organism evidence="2 3">
    <name type="scientific">Streptomyces chitinivorans</name>
    <dbReference type="NCBI Taxonomy" id="1257027"/>
    <lineage>
        <taxon>Bacteria</taxon>
        <taxon>Bacillati</taxon>
        <taxon>Actinomycetota</taxon>
        <taxon>Actinomycetes</taxon>
        <taxon>Kitasatosporales</taxon>
        <taxon>Streptomycetaceae</taxon>
        <taxon>Streptomyces</taxon>
    </lineage>
</organism>
<gene>
    <name evidence="2" type="ORF">ACG5V6_10145</name>
</gene>
<feature type="region of interest" description="Disordered" evidence="1">
    <location>
        <begin position="361"/>
        <end position="396"/>
    </location>
</feature>
<comment type="caution">
    <text evidence="2">The sequence shown here is derived from an EMBL/GenBank/DDBJ whole genome shotgun (WGS) entry which is preliminary data.</text>
</comment>
<protein>
    <submittedName>
        <fullName evidence="2">Uncharacterized protein</fullName>
    </submittedName>
</protein>
<keyword evidence="3" id="KW-1185">Reference proteome</keyword>
<evidence type="ECO:0000313" key="3">
    <source>
        <dbReference type="Proteomes" id="UP001607069"/>
    </source>
</evidence>
<feature type="region of interest" description="Disordered" evidence="1">
    <location>
        <begin position="46"/>
        <end position="80"/>
    </location>
</feature>
<dbReference type="Proteomes" id="UP001607069">
    <property type="component" value="Unassembled WGS sequence"/>
</dbReference>
<evidence type="ECO:0000256" key="1">
    <source>
        <dbReference type="SAM" id="MobiDB-lite"/>
    </source>
</evidence>
<dbReference type="EMBL" id="JBIHMK010000028">
    <property type="protein sequence ID" value="MFH0248571.1"/>
    <property type="molecule type" value="Genomic_DNA"/>
</dbReference>
<feature type="region of interest" description="Disordered" evidence="1">
    <location>
        <begin position="1"/>
        <end position="24"/>
    </location>
</feature>
<reference evidence="2 3" key="1">
    <citation type="submission" date="2024-10" db="EMBL/GenBank/DDBJ databases">
        <authorList>
            <person name="Cho J.-C."/>
        </authorList>
    </citation>
    <scope>NUCLEOTIDE SEQUENCE [LARGE SCALE GENOMIC DNA]</scope>
    <source>
        <strain evidence="2 3">KCTC29696</strain>
    </source>
</reference>
<feature type="compositionally biased region" description="Basic and acidic residues" evidence="1">
    <location>
        <begin position="188"/>
        <end position="259"/>
    </location>
</feature>
<name>A0ABW7HSH9_9ACTN</name>
<feature type="compositionally biased region" description="Low complexity" evidence="1">
    <location>
        <begin position="130"/>
        <end position="140"/>
    </location>
</feature>